<feature type="transmembrane region" description="Helical" evidence="1">
    <location>
        <begin position="59"/>
        <end position="79"/>
    </location>
</feature>
<dbReference type="AlphaFoldDB" id="A0A1Z3HP06"/>
<reference evidence="2 3" key="1">
    <citation type="journal article" date="2016" name="Biochim. Biophys. Acta">
        <title>Characterization of red-shifted phycobilisomes isolated from the chlorophyll f-containing cyanobacterium Halomicronema hongdechloris.</title>
        <authorList>
            <person name="Li Y."/>
            <person name="Lin Y."/>
            <person name="Garvey C.J."/>
            <person name="Birch D."/>
            <person name="Corkery R.W."/>
            <person name="Loughlin P.C."/>
            <person name="Scheer H."/>
            <person name="Willows R.D."/>
            <person name="Chen M."/>
        </authorList>
    </citation>
    <scope>NUCLEOTIDE SEQUENCE [LARGE SCALE GENOMIC DNA]</scope>
    <source>
        <strain evidence="2 3">C2206</strain>
    </source>
</reference>
<dbReference type="OrthoDB" id="573709at2"/>
<keyword evidence="3" id="KW-1185">Reference proteome</keyword>
<sequence length="147" mass="16363">MENTFLDIDPESSSIQTHLGIIQNVIQRMSSNSSACKAWCVSLVAAVLVLVADKGKPEYAWIALLPIVAFAALDTYYLALEKAFRSSYNAFIRKLHNKQITEQDLYSISPVGKMSILQVEALRSFSIWGFYLSLAVLVWVTKATVLS</sequence>
<protein>
    <submittedName>
        <fullName evidence="2">Uncharacterized protein</fullName>
    </submittedName>
</protein>
<feature type="transmembrane region" description="Helical" evidence="1">
    <location>
        <begin position="121"/>
        <end position="140"/>
    </location>
</feature>
<dbReference type="Proteomes" id="UP000191901">
    <property type="component" value="Chromosome"/>
</dbReference>
<proteinExistence type="predicted"/>
<keyword evidence="1" id="KW-0812">Transmembrane</keyword>
<dbReference type="RefSeq" id="WP_080807862.1">
    <property type="nucleotide sequence ID" value="NZ_CP021983.2"/>
</dbReference>
<gene>
    <name evidence="2" type="ORF">XM38_029560</name>
</gene>
<keyword evidence="1" id="KW-0472">Membrane</keyword>
<dbReference type="EMBL" id="CP021983">
    <property type="protein sequence ID" value="ASC72002.1"/>
    <property type="molecule type" value="Genomic_DNA"/>
</dbReference>
<evidence type="ECO:0000313" key="2">
    <source>
        <dbReference type="EMBL" id="ASC72002.1"/>
    </source>
</evidence>
<organism evidence="2 3">
    <name type="scientific">Halomicronema hongdechloris C2206</name>
    <dbReference type="NCBI Taxonomy" id="1641165"/>
    <lineage>
        <taxon>Bacteria</taxon>
        <taxon>Bacillati</taxon>
        <taxon>Cyanobacteriota</taxon>
        <taxon>Cyanophyceae</taxon>
        <taxon>Nodosilineales</taxon>
        <taxon>Nodosilineaceae</taxon>
        <taxon>Halomicronema</taxon>
    </lineage>
</organism>
<name>A0A1Z3HP06_9CYAN</name>
<dbReference type="STRING" id="1641165.XM38_08865"/>
<evidence type="ECO:0000313" key="3">
    <source>
        <dbReference type="Proteomes" id="UP000191901"/>
    </source>
</evidence>
<keyword evidence="1" id="KW-1133">Transmembrane helix</keyword>
<evidence type="ECO:0000256" key="1">
    <source>
        <dbReference type="SAM" id="Phobius"/>
    </source>
</evidence>
<dbReference type="KEGG" id="hhg:XM38_029560"/>
<accession>A0A1Z3HP06</accession>